<feature type="transmembrane region" description="Helical" evidence="1">
    <location>
        <begin position="12"/>
        <end position="31"/>
    </location>
</feature>
<keyword evidence="3" id="KW-1185">Reference proteome</keyword>
<dbReference type="Pfam" id="PF14102">
    <property type="entry name" value="Caps_synth_CapC"/>
    <property type="match status" value="2"/>
</dbReference>
<reference evidence="2 3" key="1">
    <citation type="submission" date="2018-01" db="EMBL/GenBank/DDBJ databases">
        <title>Twenty Corynebacterium bovis Genomes.</title>
        <authorList>
            <person name="Gulvik C.A."/>
        </authorList>
    </citation>
    <scope>NUCLEOTIDE SEQUENCE [LARGE SCALE GENOMIC DNA]</scope>
    <source>
        <strain evidence="2 3">16-2004</strain>
    </source>
</reference>
<accession>A0A3R8R647</accession>
<feature type="transmembrane region" description="Helical" evidence="1">
    <location>
        <begin position="115"/>
        <end position="134"/>
    </location>
</feature>
<sequence>MTYQHMGTYGFLTDYIHLSFLVGILLGYLYFRRRQISVGGSLAVGYLASALYMVTNVAVTVAVSLIGYVIIRFVVLKLFLPRPRQIFAIGLAVGVICGGLWLIAAHMIFPDAMETHGLALIGVIVPGMLCNSFIKQGLGRTLVPLAVMIPLSAALGLALTLLTSTVLPWSLATTIFTPEAEPLPLLFGMSAASVLFAVLIQEGTVTGLKLRTCGYVTAGMVVVGATNAATLVVLALAAVLLAAVYVPYSRVVPLFGKDRFVVLSLVSFVVVTLLELVAASVFGVRLGGPQNVVFCVLPAIIVNDVVQYGLRRTATGFGLSAAGCAAIATPVLMLT</sequence>
<dbReference type="Proteomes" id="UP000278422">
    <property type="component" value="Unassembled WGS sequence"/>
</dbReference>
<dbReference type="GO" id="GO:0045227">
    <property type="term" value="P:capsule polysaccharide biosynthetic process"/>
    <property type="evidence" value="ECO:0007669"/>
    <property type="project" value="InterPro"/>
</dbReference>
<feature type="transmembrane region" description="Helical" evidence="1">
    <location>
        <begin position="260"/>
        <end position="284"/>
    </location>
</feature>
<proteinExistence type="predicted"/>
<keyword evidence="1" id="KW-1133">Transmembrane helix</keyword>
<comment type="caution">
    <text evidence="2">The sequence shown here is derived from an EMBL/GenBank/DDBJ whole genome shotgun (WGS) entry which is preliminary data.</text>
</comment>
<dbReference type="EMBL" id="PQNQ01000004">
    <property type="protein sequence ID" value="RRQ05218.1"/>
    <property type="molecule type" value="Genomic_DNA"/>
</dbReference>
<protein>
    <submittedName>
        <fullName evidence="2">Uncharacterized protein</fullName>
    </submittedName>
</protein>
<feature type="transmembrane region" description="Helical" evidence="1">
    <location>
        <begin position="141"/>
        <end position="162"/>
    </location>
</feature>
<feature type="transmembrane region" description="Helical" evidence="1">
    <location>
        <begin position="86"/>
        <end position="109"/>
    </location>
</feature>
<feature type="transmembrane region" description="Helical" evidence="1">
    <location>
        <begin position="291"/>
        <end position="310"/>
    </location>
</feature>
<feature type="transmembrane region" description="Helical" evidence="1">
    <location>
        <begin position="51"/>
        <end position="74"/>
    </location>
</feature>
<evidence type="ECO:0000256" key="1">
    <source>
        <dbReference type="SAM" id="Phobius"/>
    </source>
</evidence>
<feature type="transmembrane region" description="Helical" evidence="1">
    <location>
        <begin position="182"/>
        <end position="200"/>
    </location>
</feature>
<feature type="transmembrane region" description="Helical" evidence="1">
    <location>
        <begin position="316"/>
        <end position="334"/>
    </location>
</feature>
<dbReference type="RefSeq" id="WP_125174445.1">
    <property type="nucleotide sequence ID" value="NZ_JBHYBM010000171.1"/>
</dbReference>
<dbReference type="InterPro" id="IPR008338">
    <property type="entry name" value="Capsule_biosynth_CapC"/>
</dbReference>
<name>A0A3R8R647_9CORY</name>
<keyword evidence="1" id="KW-0472">Membrane</keyword>
<evidence type="ECO:0000313" key="3">
    <source>
        <dbReference type="Proteomes" id="UP000278422"/>
    </source>
</evidence>
<dbReference type="GeneID" id="60807718"/>
<gene>
    <name evidence="2" type="ORF">CXF42_02460</name>
</gene>
<evidence type="ECO:0000313" key="2">
    <source>
        <dbReference type="EMBL" id="RRQ05218.1"/>
    </source>
</evidence>
<keyword evidence="1" id="KW-0812">Transmembrane</keyword>
<dbReference type="GO" id="GO:0016020">
    <property type="term" value="C:membrane"/>
    <property type="evidence" value="ECO:0007669"/>
    <property type="project" value="InterPro"/>
</dbReference>
<dbReference type="AlphaFoldDB" id="A0A3R8R647"/>
<organism evidence="2 3">
    <name type="scientific">Corynebacterium bovis</name>
    <dbReference type="NCBI Taxonomy" id="36808"/>
    <lineage>
        <taxon>Bacteria</taxon>
        <taxon>Bacillati</taxon>
        <taxon>Actinomycetota</taxon>
        <taxon>Actinomycetes</taxon>
        <taxon>Mycobacteriales</taxon>
        <taxon>Corynebacteriaceae</taxon>
        <taxon>Corynebacterium</taxon>
    </lineage>
</organism>
<feature type="transmembrane region" description="Helical" evidence="1">
    <location>
        <begin position="221"/>
        <end position="248"/>
    </location>
</feature>